<dbReference type="Pfam" id="PF12704">
    <property type="entry name" value="MacB_PCD"/>
    <property type="match status" value="2"/>
</dbReference>
<dbReference type="InterPro" id="IPR003838">
    <property type="entry name" value="ABC3_permease_C"/>
</dbReference>
<comment type="subcellular location">
    <subcellularLocation>
        <location evidence="1">Cell membrane</location>
        <topology evidence="1">Multi-pass membrane protein</topology>
    </subcellularLocation>
</comment>
<dbReference type="InterPro" id="IPR050250">
    <property type="entry name" value="Macrolide_Exporter_MacB"/>
</dbReference>
<evidence type="ECO:0000256" key="4">
    <source>
        <dbReference type="ARBA" id="ARBA00022989"/>
    </source>
</evidence>
<evidence type="ECO:0000256" key="5">
    <source>
        <dbReference type="ARBA" id="ARBA00023136"/>
    </source>
</evidence>
<dbReference type="InterPro" id="IPR025857">
    <property type="entry name" value="MacB_PCD"/>
</dbReference>
<feature type="domain" description="ABC3 transporter permease C-terminal" evidence="7">
    <location>
        <begin position="286"/>
        <end position="403"/>
    </location>
</feature>
<evidence type="ECO:0000259" key="7">
    <source>
        <dbReference type="Pfam" id="PF02687"/>
    </source>
</evidence>
<name>A0ABT8KT84_9BACT</name>
<accession>A0ABT8KT84</accession>
<keyword evidence="2" id="KW-1003">Cell membrane</keyword>
<feature type="domain" description="MacB-like periplasmic core" evidence="8">
    <location>
        <begin position="431"/>
        <end position="631"/>
    </location>
</feature>
<keyword evidence="5 6" id="KW-0472">Membrane</keyword>
<feature type="transmembrane region" description="Helical" evidence="6">
    <location>
        <begin position="723"/>
        <end position="742"/>
    </location>
</feature>
<evidence type="ECO:0000313" key="9">
    <source>
        <dbReference type="EMBL" id="MDN5203974.1"/>
    </source>
</evidence>
<feature type="transmembrane region" description="Helical" evidence="6">
    <location>
        <begin position="327"/>
        <end position="354"/>
    </location>
</feature>
<feature type="domain" description="ABC3 transporter permease C-terminal" evidence="7">
    <location>
        <begin position="674"/>
        <end position="789"/>
    </location>
</feature>
<evidence type="ECO:0000256" key="2">
    <source>
        <dbReference type="ARBA" id="ARBA00022475"/>
    </source>
</evidence>
<sequence>MLKNLFKTAIRNILRDKFYTLVNVLGLTIGITCSVFLLFYVLDELSYDRYHANAPNIYRIVSNIKEPDNEFTWAVAQIPMAPELRDKFSEVKDAVRFFSLGRRLYKHGVKQFYEEDFYLADSTVFEVFSYEFLYGNPDIALDEPNAVVLTESIAVKYFDKVNALGESLTNQDGDELKVTGIIKDVPHNSHFIFDALISRSSIPEYRGSWGSFGVFTYIMLPDNYNVEDMQPNFESVLKEHINPIFESIGITINYELQPIRDIHLYSKIQDEAEHGGDISYIYIFLAIATFMLIIAAINYMNLATARSVKRAKEVGIRKVMGSQKGQLIVQFMTESVTLSVIALVVSIGLIYIFLPSFNNLANKSIGFGYLLDPQILLILLGTVIFVGIIGGSYPAFYLSSFNPANVMKGTTSHKGGNPLLRKGLVIFQFCISIFMLVSTLVVFNQLEFMRSKDLGFSKDQVVRVEMPSGDLRQKYQVLRNRLLQNSSIISVASSSSSPGNNVGKVIFNVESEDGEMIERGIDFFNVDYDFVTTMEMKVVQGRNFSREVLTDTTEAVLVNEAMVRRMNWSEPLGKKFEMPTRGPDPQVAEVIGVLKDYHQNSLYSEIEPLMVRFRKTNYFMFAKIAGGSITETVAAMEKDWKAIHGDFPFEYEFLDQDFDSQYQADVKRGKIFTIFSILTIIIACLGLLGLASFTTEQRTKEIGIRKVIGAGVQTIVLLVSKEFFILILIAVPISFFGSYYFLKNWLANFAYGIELQSQVGTFVLSAVLALTITFLTIAFHTIRAATRNPVNALRME</sequence>
<reference evidence="9" key="1">
    <citation type="submission" date="2023-06" db="EMBL/GenBank/DDBJ databases">
        <title>Genomic of Parafulvivirga corallium.</title>
        <authorList>
            <person name="Wang G."/>
        </authorList>
    </citation>
    <scope>NUCLEOTIDE SEQUENCE</scope>
    <source>
        <strain evidence="9">BMA10</strain>
    </source>
</reference>
<keyword evidence="10" id="KW-1185">Reference proteome</keyword>
<evidence type="ECO:0000256" key="1">
    <source>
        <dbReference type="ARBA" id="ARBA00004651"/>
    </source>
</evidence>
<evidence type="ECO:0000256" key="6">
    <source>
        <dbReference type="SAM" id="Phobius"/>
    </source>
</evidence>
<dbReference type="Proteomes" id="UP001172082">
    <property type="component" value="Unassembled WGS sequence"/>
</dbReference>
<organism evidence="9 10">
    <name type="scientific">Splendidivirga corallicola</name>
    <dbReference type="NCBI Taxonomy" id="3051826"/>
    <lineage>
        <taxon>Bacteria</taxon>
        <taxon>Pseudomonadati</taxon>
        <taxon>Bacteroidota</taxon>
        <taxon>Cytophagia</taxon>
        <taxon>Cytophagales</taxon>
        <taxon>Splendidivirgaceae</taxon>
        <taxon>Splendidivirga</taxon>
    </lineage>
</organism>
<gene>
    <name evidence="9" type="ORF">QQ008_21465</name>
</gene>
<evidence type="ECO:0000256" key="3">
    <source>
        <dbReference type="ARBA" id="ARBA00022692"/>
    </source>
</evidence>
<protein>
    <submittedName>
        <fullName evidence="9">ABC transporter permease</fullName>
    </submittedName>
</protein>
<dbReference type="EMBL" id="JAUJEA010000009">
    <property type="protein sequence ID" value="MDN5203974.1"/>
    <property type="molecule type" value="Genomic_DNA"/>
</dbReference>
<evidence type="ECO:0000313" key="10">
    <source>
        <dbReference type="Proteomes" id="UP001172082"/>
    </source>
</evidence>
<proteinExistence type="predicted"/>
<keyword evidence="4 6" id="KW-1133">Transmembrane helix</keyword>
<evidence type="ECO:0000259" key="8">
    <source>
        <dbReference type="Pfam" id="PF12704"/>
    </source>
</evidence>
<comment type="caution">
    <text evidence="9">The sequence shown here is derived from an EMBL/GenBank/DDBJ whole genome shotgun (WGS) entry which is preliminary data.</text>
</comment>
<dbReference type="RefSeq" id="WP_346753998.1">
    <property type="nucleotide sequence ID" value="NZ_JAUJEA010000009.1"/>
</dbReference>
<feature type="transmembrane region" description="Helical" evidence="6">
    <location>
        <begin position="280"/>
        <end position="302"/>
    </location>
</feature>
<feature type="transmembrane region" description="Helical" evidence="6">
    <location>
        <begin position="419"/>
        <end position="443"/>
    </location>
</feature>
<dbReference type="Pfam" id="PF02687">
    <property type="entry name" value="FtsX"/>
    <property type="match status" value="2"/>
</dbReference>
<feature type="domain" description="MacB-like periplasmic core" evidence="8">
    <location>
        <begin position="20"/>
        <end position="231"/>
    </location>
</feature>
<feature type="transmembrane region" description="Helical" evidence="6">
    <location>
        <begin position="21"/>
        <end position="42"/>
    </location>
</feature>
<dbReference type="PANTHER" id="PTHR30572">
    <property type="entry name" value="MEMBRANE COMPONENT OF TRANSPORTER-RELATED"/>
    <property type="match status" value="1"/>
</dbReference>
<feature type="transmembrane region" description="Helical" evidence="6">
    <location>
        <begin position="374"/>
        <end position="398"/>
    </location>
</feature>
<feature type="transmembrane region" description="Helical" evidence="6">
    <location>
        <begin position="671"/>
        <end position="693"/>
    </location>
</feature>
<dbReference type="PANTHER" id="PTHR30572:SF18">
    <property type="entry name" value="ABC-TYPE MACROLIDE FAMILY EXPORT SYSTEM PERMEASE COMPONENT 2"/>
    <property type="match status" value="1"/>
</dbReference>
<feature type="transmembrane region" description="Helical" evidence="6">
    <location>
        <begin position="762"/>
        <end position="785"/>
    </location>
</feature>
<keyword evidence="3 6" id="KW-0812">Transmembrane</keyword>